<feature type="signal peptide" evidence="1">
    <location>
        <begin position="1"/>
        <end position="25"/>
    </location>
</feature>
<feature type="chain" id="PRO_5020599212" evidence="1">
    <location>
        <begin position="26"/>
        <end position="154"/>
    </location>
</feature>
<feature type="domain" description="DUF2314" evidence="2">
    <location>
        <begin position="26"/>
        <end position="138"/>
    </location>
</feature>
<keyword evidence="4" id="KW-1185">Reference proteome</keyword>
<dbReference type="OrthoDB" id="8905150at2"/>
<evidence type="ECO:0000313" key="4">
    <source>
        <dbReference type="Proteomes" id="UP000292120"/>
    </source>
</evidence>
<dbReference type="InterPro" id="IPR018756">
    <property type="entry name" value="DUF2314"/>
</dbReference>
<accession>A0A4Q9GUF8</accession>
<comment type="caution">
    <text evidence="3">The sequence shown here is derived from an EMBL/GenBank/DDBJ whole genome shotgun (WGS) entry which is preliminary data.</text>
</comment>
<evidence type="ECO:0000259" key="2">
    <source>
        <dbReference type="Pfam" id="PF10077"/>
    </source>
</evidence>
<evidence type="ECO:0000256" key="1">
    <source>
        <dbReference type="SAM" id="SignalP"/>
    </source>
</evidence>
<sequence>MRRMKNLDRFAQFSVLALTSFCCQAQLNTPYASAQENIKYFNEALAQPEKSDHFRILVEVQRGKLSEHFWLNRVRLDGNVYVAKLETVPRFATDLKLGQELRVEAKDVRDWNYQDRVTRTIYGHFNTCAEFKALPPEEATEQMSYWNVACKPKK</sequence>
<keyword evidence="1" id="KW-0732">Signal</keyword>
<dbReference type="Pfam" id="PF10077">
    <property type="entry name" value="DUF2314"/>
    <property type="match status" value="1"/>
</dbReference>
<dbReference type="RefSeq" id="WP_130969348.1">
    <property type="nucleotide sequence ID" value="NZ_SIXI01000013.1"/>
</dbReference>
<gene>
    <name evidence="3" type="ORF">EYS42_16725</name>
</gene>
<reference evidence="3 4" key="1">
    <citation type="submission" date="2019-02" db="EMBL/GenBank/DDBJ databases">
        <title>Aquabacterium sp. strain KMB7.</title>
        <authorList>
            <person name="Chen W.-M."/>
        </authorList>
    </citation>
    <scope>NUCLEOTIDE SEQUENCE [LARGE SCALE GENOMIC DNA]</scope>
    <source>
        <strain evidence="3 4">KMB7</strain>
    </source>
</reference>
<dbReference type="EMBL" id="SIXI01000013">
    <property type="protein sequence ID" value="TBO27480.1"/>
    <property type="molecule type" value="Genomic_DNA"/>
</dbReference>
<organism evidence="3 4">
    <name type="scientific">Aquabacterium lacunae</name>
    <dbReference type="NCBI Taxonomy" id="2528630"/>
    <lineage>
        <taxon>Bacteria</taxon>
        <taxon>Pseudomonadati</taxon>
        <taxon>Pseudomonadota</taxon>
        <taxon>Betaproteobacteria</taxon>
        <taxon>Burkholderiales</taxon>
        <taxon>Aquabacterium</taxon>
    </lineage>
</organism>
<dbReference type="Proteomes" id="UP000292120">
    <property type="component" value="Unassembled WGS sequence"/>
</dbReference>
<proteinExistence type="predicted"/>
<evidence type="ECO:0000313" key="3">
    <source>
        <dbReference type="EMBL" id="TBO27480.1"/>
    </source>
</evidence>
<dbReference type="AlphaFoldDB" id="A0A4Q9GUF8"/>
<protein>
    <submittedName>
        <fullName evidence="3">DUF2314 domain-containing protein</fullName>
    </submittedName>
</protein>
<name>A0A4Q9GUF8_9BURK</name>